<name>A0AAQ3UPE3_PASNO</name>
<evidence type="ECO:0000256" key="8">
    <source>
        <dbReference type="ARBA" id="ARBA00023268"/>
    </source>
</evidence>
<dbReference type="GO" id="GO:0008270">
    <property type="term" value="F:zinc ion binding"/>
    <property type="evidence" value="ECO:0007669"/>
    <property type="project" value="UniProtKB-KW"/>
</dbReference>
<dbReference type="InterPro" id="IPR012337">
    <property type="entry name" value="RNaseH-like_sf"/>
</dbReference>
<dbReference type="InterPro" id="IPR005162">
    <property type="entry name" value="Retrotrans_gag_dom"/>
</dbReference>
<evidence type="ECO:0000313" key="14">
    <source>
        <dbReference type="EMBL" id="WVZ93965.1"/>
    </source>
</evidence>
<accession>A0AAQ3UPE3</accession>
<dbReference type="Gene3D" id="2.40.70.10">
    <property type="entry name" value="Acid Proteases"/>
    <property type="match status" value="1"/>
</dbReference>
<keyword evidence="6" id="KW-0378">Hydrolase</keyword>
<feature type="domain" description="CCHC-type" evidence="11">
    <location>
        <begin position="258"/>
        <end position="273"/>
    </location>
</feature>
<dbReference type="Pfam" id="PF08284">
    <property type="entry name" value="RVP_2"/>
    <property type="match status" value="1"/>
</dbReference>
<dbReference type="FunFam" id="3.30.420.10:FF:000032">
    <property type="entry name" value="Retrovirus-related Pol polyprotein from transposon 297-like Protein"/>
    <property type="match status" value="1"/>
</dbReference>
<keyword evidence="5" id="KW-0255">Endonuclease</keyword>
<evidence type="ECO:0000259" key="12">
    <source>
        <dbReference type="PROSITE" id="PS50878"/>
    </source>
</evidence>
<dbReference type="PANTHER" id="PTHR37984:SF5">
    <property type="entry name" value="PROTEIN NYNRIN-LIKE"/>
    <property type="match status" value="1"/>
</dbReference>
<dbReference type="FunFam" id="3.10.20.370:FF:000001">
    <property type="entry name" value="Retrovirus-related Pol polyprotein from transposon 17.6-like protein"/>
    <property type="match status" value="1"/>
</dbReference>
<evidence type="ECO:0000256" key="9">
    <source>
        <dbReference type="PROSITE-ProRule" id="PRU00047"/>
    </source>
</evidence>
<feature type="domain" description="Reverse transcriptase" evidence="12">
    <location>
        <begin position="468"/>
        <end position="647"/>
    </location>
</feature>
<dbReference type="InterPro" id="IPR000477">
    <property type="entry name" value="RT_dom"/>
</dbReference>
<dbReference type="InterPro" id="IPR001878">
    <property type="entry name" value="Znf_CCHC"/>
</dbReference>
<keyword evidence="9" id="KW-0479">Metal-binding</keyword>
<dbReference type="Pfam" id="PF17919">
    <property type="entry name" value="RT_RNaseH_2"/>
    <property type="match status" value="1"/>
</dbReference>
<dbReference type="GO" id="GO:0003676">
    <property type="term" value="F:nucleic acid binding"/>
    <property type="evidence" value="ECO:0007669"/>
    <property type="project" value="InterPro"/>
</dbReference>
<dbReference type="InterPro" id="IPR043128">
    <property type="entry name" value="Rev_trsase/Diguanyl_cyclase"/>
</dbReference>
<evidence type="ECO:0000256" key="5">
    <source>
        <dbReference type="ARBA" id="ARBA00022759"/>
    </source>
</evidence>
<dbReference type="FunFam" id="3.10.10.10:FF:000007">
    <property type="entry name" value="Retrovirus-related Pol polyprotein from transposon 17.6-like Protein"/>
    <property type="match status" value="1"/>
</dbReference>
<dbReference type="GO" id="GO:0006508">
    <property type="term" value="P:proteolysis"/>
    <property type="evidence" value="ECO:0007669"/>
    <property type="project" value="UniProtKB-KW"/>
</dbReference>
<evidence type="ECO:0000256" key="2">
    <source>
        <dbReference type="ARBA" id="ARBA00022679"/>
    </source>
</evidence>
<keyword evidence="4" id="KW-0540">Nuclease</keyword>
<dbReference type="CDD" id="cd09274">
    <property type="entry name" value="RNase_HI_RT_Ty3"/>
    <property type="match status" value="1"/>
</dbReference>
<dbReference type="InterPro" id="IPR041577">
    <property type="entry name" value="RT_RNaseH_2"/>
</dbReference>
<dbReference type="PANTHER" id="PTHR37984">
    <property type="entry name" value="PROTEIN CBG26694"/>
    <property type="match status" value="1"/>
</dbReference>
<feature type="compositionally biased region" description="Low complexity" evidence="10">
    <location>
        <begin position="211"/>
        <end position="229"/>
    </location>
</feature>
<dbReference type="PROSITE" id="PS50158">
    <property type="entry name" value="ZF_CCHC"/>
    <property type="match status" value="1"/>
</dbReference>
<gene>
    <name evidence="14" type="ORF">U9M48_039914</name>
</gene>
<dbReference type="PROSITE" id="PS50878">
    <property type="entry name" value="RT_POL"/>
    <property type="match status" value="1"/>
</dbReference>
<evidence type="ECO:0000256" key="10">
    <source>
        <dbReference type="SAM" id="MobiDB-lite"/>
    </source>
</evidence>
<sequence>MTSRPHVSREHMMATMTNAVQVLQQAQAQPPPPPHRDRRGDFLKGHPPTFSHATEPLQADDWLRATERQLDIAQCNDRERVLPQDRDVFTWAQFGENFRNHHVPAGLMKMKKKEFLSLKQGNMSMIEYRDKYATAEVAEDREKQEYFLEGLNDELQYQLMNHTFPSFHQLVDRALFTERKCQEIEERKRKYNNSSSSSNTRPRFSQGPSLQQQRAQGQQGYQYPQRYQGQPTRPMYLAQRQVQTTPPTTNQTTGVGPCYKCGGASHYANACPRKGQQPGQRQNPPQPQQGRPNQQGKAPWQGKVNHVTAESTAEASNVVLGTFLTHGSIYTGGGTLSTSLICPRVSINIRGVEFCTKLIIIGSAGIDIILGMETLAKWDVRIDCAKRTVHLIAPDGQRVEVSATKPSSYLHQMEAKPTEGIRVVCEYPDVFPDELPELLPGTAPIAKRQYRVAPKEQELIKENIDELLGKGFIRPSSSPCAFPVLFVDKKDGSRRMCMDYRALNDVTIKNKYHLPRIDDLFDQLQGACVFSKIDLRSGYHQMKIRPSDIPKTAFITRFGLYEYTVMSFGLTNAPAYFMNLMNKVFMEYLDKFVVVFIDDILIYSKTEEEHEEHLRLVLQKLREHKLYAKFSKCEFWLDQVPFLGHIVSNGGIMVDPSKISSVMDWKVLEDVKEDITGGLLRVFSKIAKPMTSLLEKGVPFIWTKERQAAFDELKKRLTTAPVLTLPDLTKSFTVYCDASKEGLGCVLMQEGKVIAYASRQLRKHEVNYPTHDLELAAVVHSLKIWRHYLFGNRCEICTDHKSLKYIFTQNELNMRQRRRLELIKDYDLEIHYHPGKGNVVADALSRKSYVNMAVAFQMPFELCVEFESLNLGFVHHTTVETFEAEPTLEQEIRKHQKTDEKIQEIREQIKAGKAPHFREDEQGTVWYKDRICVPDVDSIKKLIPSEAHDTDYSIHPGSTKMYHDLKERFWWYGMKRAVAEYVAVCDTCQRVNAEHQRPTEWKWEEISMDFIVGLPRTQKGYNSIWVVVDRLTKVAHFIPVNTTYSGARLAELYISRIVCLHGVPKRIISDRGSQFISHFWEQLHDSLDSKLRFSIAYHPQTDGQTERTNQILEDMLRACAIQYETSWDKSLPYAEFSYNNSYQASLKKSPFEALYGRRCRTPLFWNQTREKQVFGPDLIRDAE</sequence>
<dbReference type="CDD" id="cd01647">
    <property type="entry name" value="RT_LTR"/>
    <property type="match status" value="1"/>
</dbReference>
<dbReference type="SUPFAM" id="SSF53098">
    <property type="entry name" value="Ribonuclease H-like"/>
    <property type="match status" value="1"/>
</dbReference>
<feature type="compositionally biased region" description="Basic and acidic residues" evidence="10">
    <location>
        <begin position="34"/>
        <end position="44"/>
    </location>
</feature>
<keyword evidence="9" id="KW-0862">Zinc</keyword>
<dbReference type="InterPro" id="IPR021109">
    <property type="entry name" value="Peptidase_aspartic_dom_sf"/>
</dbReference>
<evidence type="ECO:0000259" key="11">
    <source>
        <dbReference type="PROSITE" id="PS50158"/>
    </source>
</evidence>
<dbReference type="EMBL" id="CP144753">
    <property type="protein sequence ID" value="WVZ93965.1"/>
    <property type="molecule type" value="Genomic_DNA"/>
</dbReference>
<dbReference type="InterPro" id="IPR043502">
    <property type="entry name" value="DNA/RNA_pol_sf"/>
</dbReference>
<organism evidence="14 15">
    <name type="scientific">Paspalum notatum var. saurae</name>
    <dbReference type="NCBI Taxonomy" id="547442"/>
    <lineage>
        <taxon>Eukaryota</taxon>
        <taxon>Viridiplantae</taxon>
        <taxon>Streptophyta</taxon>
        <taxon>Embryophyta</taxon>
        <taxon>Tracheophyta</taxon>
        <taxon>Spermatophyta</taxon>
        <taxon>Magnoliopsida</taxon>
        <taxon>Liliopsida</taxon>
        <taxon>Poales</taxon>
        <taxon>Poaceae</taxon>
        <taxon>PACMAD clade</taxon>
        <taxon>Panicoideae</taxon>
        <taxon>Andropogonodae</taxon>
        <taxon>Paspaleae</taxon>
        <taxon>Paspalinae</taxon>
        <taxon>Paspalum</taxon>
    </lineage>
</organism>
<reference evidence="14 15" key="1">
    <citation type="submission" date="2024-02" db="EMBL/GenBank/DDBJ databases">
        <title>High-quality chromosome-scale genome assembly of Pensacola bahiagrass (Paspalum notatum Flugge var. saurae).</title>
        <authorList>
            <person name="Vega J.M."/>
            <person name="Podio M."/>
            <person name="Orjuela J."/>
            <person name="Siena L.A."/>
            <person name="Pessino S.C."/>
            <person name="Combes M.C."/>
            <person name="Mariac C."/>
            <person name="Albertini E."/>
            <person name="Pupilli F."/>
            <person name="Ortiz J.P.A."/>
            <person name="Leblanc O."/>
        </authorList>
    </citation>
    <scope>NUCLEOTIDE SEQUENCE [LARGE SCALE GENOMIC DNA]</scope>
    <source>
        <strain evidence="14">R1</strain>
        <tissue evidence="14">Leaf</tissue>
    </source>
</reference>
<dbReference type="Pfam" id="PF17921">
    <property type="entry name" value="Integrase_H2C2"/>
    <property type="match status" value="1"/>
</dbReference>
<dbReference type="InterPro" id="IPR001584">
    <property type="entry name" value="Integrase_cat-core"/>
</dbReference>
<keyword evidence="1" id="KW-0645">Protease</keyword>
<dbReference type="InterPro" id="IPR036397">
    <property type="entry name" value="RNaseH_sf"/>
</dbReference>
<dbReference type="Gene3D" id="3.30.420.10">
    <property type="entry name" value="Ribonuclease H-like superfamily/Ribonuclease H"/>
    <property type="match status" value="1"/>
</dbReference>
<evidence type="ECO:0000256" key="6">
    <source>
        <dbReference type="ARBA" id="ARBA00022801"/>
    </source>
</evidence>
<dbReference type="PROSITE" id="PS50994">
    <property type="entry name" value="INTEGRASE"/>
    <property type="match status" value="1"/>
</dbReference>
<dbReference type="Proteomes" id="UP001341281">
    <property type="component" value="Chromosome 09"/>
</dbReference>
<evidence type="ECO:0000313" key="15">
    <source>
        <dbReference type="Proteomes" id="UP001341281"/>
    </source>
</evidence>
<dbReference type="GO" id="GO:0008233">
    <property type="term" value="F:peptidase activity"/>
    <property type="evidence" value="ECO:0007669"/>
    <property type="project" value="UniProtKB-KW"/>
</dbReference>
<evidence type="ECO:0000256" key="4">
    <source>
        <dbReference type="ARBA" id="ARBA00022722"/>
    </source>
</evidence>
<dbReference type="SUPFAM" id="SSF56672">
    <property type="entry name" value="DNA/RNA polymerases"/>
    <property type="match status" value="1"/>
</dbReference>
<dbReference type="InterPro" id="IPR041588">
    <property type="entry name" value="Integrase_H2C2"/>
</dbReference>
<dbReference type="Pfam" id="PF00078">
    <property type="entry name" value="RVT_1"/>
    <property type="match status" value="1"/>
</dbReference>
<keyword evidence="8" id="KW-0511">Multifunctional enzyme</keyword>
<evidence type="ECO:0000259" key="13">
    <source>
        <dbReference type="PROSITE" id="PS50994"/>
    </source>
</evidence>
<dbReference type="InterPro" id="IPR050951">
    <property type="entry name" value="Retrovirus_Pol_polyprotein"/>
</dbReference>
<dbReference type="Pfam" id="PF03732">
    <property type="entry name" value="Retrotrans_gag"/>
    <property type="match status" value="1"/>
</dbReference>
<dbReference type="GO" id="GO:0003964">
    <property type="term" value="F:RNA-directed DNA polymerase activity"/>
    <property type="evidence" value="ECO:0007669"/>
    <property type="project" value="UniProtKB-KW"/>
</dbReference>
<keyword evidence="7" id="KW-0695">RNA-directed DNA polymerase</keyword>
<feature type="region of interest" description="Disordered" evidence="10">
    <location>
        <begin position="270"/>
        <end position="303"/>
    </location>
</feature>
<keyword evidence="2" id="KW-0808">Transferase</keyword>
<evidence type="ECO:0000256" key="3">
    <source>
        <dbReference type="ARBA" id="ARBA00022695"/>
    </source>
</evidence>
<protein>
    <recommendedName>
        <fullName evidence="16">Reverse transcriptase</fullName>
    </recommendedName>
</protein>
<feature type="compositionally biased region" description="Low complexity" evidence="10">
    <location>
        <begin position="272"/>
        <end position="297"/>
    </location>
</feature>
<feature type="region of interest" description="Disordered" evidence="10">
    <location>
        <begin position="25"/>
        <end position="54"/>
    </location>
</feature>
<proteinExistence type="predicted"/>
<keyword evidence="3" id="KW-0548">Nucleotidyltransferase</keyword>
<dbReference type="GO" id="GO:0015074">
    <property type="term" value="P:DNA integration"/>
    <property type="evidence" value="ECO:0007669"/>
    <property type="project" value="InterPro"/>
</dbReference>
<evidence type="ECO:0000256" key="7">
    <source>
        <dbReference type="ARBA" id="ARBA00022918"/>
    </source>
</evidence>
<feature type="region of interest" description="Disordered" evidence="10">
    <location>
        <begin position="186"/>
        <end position="229"/>
    </location>
</feature>
<feature type="domain" description="Integrase catalytic" evidence="13">
    <location>
        <begin position="994"/>
        <end position="1158"/>
    </location>
</feature>
<evidence type="ECO:0008006" key="16">
    <source>
        <dbReference type="Google" id="ProtNLM"/>
    </source>
</evidence>
<dbReference type="Gene3D" id="1.10.340.70">
    <property type="match status" value="1"/>
</dbReference>
<evidence type="ECO:0000256" key="1">
    <source>
        <dbReference type="ARBA" id="ARBA00022670"/>
    </source>
</evidence>
<dbReference type="AlphaFoldDB" id="A0AAQ3UPE3"/>
<feature type="compositionally biased region" description="Polar residues" evidence="10">
    <location>
        <begin position="200"/>
        <end position="210"/>
    </location>
</feature>
<dbReference type="GO" id="GO:0004519">
    <property type="term" value="F:endonuclease activity"/>
    <property type="evidence" value="ECO:0007669"/>
    <property type="project" value="UniProtKB-KW"/>
</dbReference>
<dbReference type="Gene3D" id="3.30.70.270">
    <property type="match status" value="2"/>
</dbReference>
<keyword evidence="15" id="KW-1185">Reference proteome</keyword>
<dbReference type="Gene3D" id="3.10.10.10">
    <property type="entry name" value="HIV Type 1 Reverse Transcriptase, subunit A, domain 1"/>
    <property type="match status" value="1"/>
</dbReference>
<keyword evidence="9" id="KW-0863">Zinc-finger</keyword>